<feature type="coiled-coil region" evidence="19">
    <location>
        <begin position="323"/>
        <end position="350"/>
    </location>
</feature>
<dbReference type="CDD" id="cd03263">
    <property type="entry name" value="ABC_subfamily_A"/>
    <property type="match status" value="2"/>
</dbReference>
<dbReference type="Pfam" id="PF12698">
    <property type="entry name" value="ABC2_membrane_3"/>
    <property type="match status" value="2"/>
</dbReference>
<dbReference type="CDD" id="cd20816">
    <property type="entry name" value="C1_GMIP-like"/>
    <property type="match status" value="1"/>
</dbReference>
<dbReference type="InterPro" id="IPR027417">
    <property type="entry name" value="P-loop_NTPase"/>
</dbReference>
<evidence type="ECO:0000256" key="18">
    <source>
        <dbReference type="PROSITE-ProRule" id="PRU01077"/>
    </source>
</evidence>
<keyword evidence="16" id="KW-0325">Glycoprotein</keyword>
<evidence type="ECO:0000256" key="16">
    <source>
        <dbReference type="ARBA" id="ARBA00023180"/>
    </source>
</evidence>
<reference evidence="26 27" key="1">
    <citation type="journal article" date="2024" name="Proc. Natl. Acad. Sci. U.S.A.">
        <title>The genetic regulatory architecture and epigenomic basis for age-related changes in rattlesnake venom.</title>
        <authorList>
            <person name="Hogan M.P."/>
            <person name="Holding M.L."/>
            <person name="Nystrom G.S."/>
            <person name="Colston T.J."/>
            <person name="Bartlett D.A."/>
            <person name="Mason A.J."/>
            <person name="Ellsworth S.A."/>
            <person name="Rautsaw R.M."/>
            <person name="Lawrence K.C."/>
            <person name="Strickland J.L."/>
            <person name="He B."/>
            <person name="Fraser P."/>
            <person name="Margres M.J."/>
            <person name="Gilbert D.M."/>
            <person name="Gibbs H.L."/>
            <person name="Parkinson C.L."/>
            <person name="Rokyta D.R."/>
        </authorList>
    </citation>
    <scope>NUCLEOTIDE SEQUENCE [LARGE SCALE GENOMIC DNA]</scope>
    <source>
        <strain evidence="26">DRR0105</strain>
    </source>
</reference>
<dbReference type="PANTHER" id="PTHR19229">
    <property type="entry name" value="ATP-BINDING CASSETTE TRANSPORTER SUBFAMILY A ABCA"/>
    <property type="match status" value="1"/>
</dbReference>
<feature type="domain" description="F-BAR" evidence="25">
    <location>
        <begin position="218"/>
        <end position="487"/>
    </location>
</feature>
<keyword evidence="14 21" id="KW-0472">Membrane</keyword>
<feature type="transmembrane region" description="Helical" evidence="21">
    <location>
        <begin position="2945"/>
        <end position="2967"/>
    </location>
</feature>
<evidence type="ECO:0000256" key="4">
    <source>
        <dbReference type="ARBA" id="ARBA00022553"/>
    </source>
</evidence>
<evidence type="ECO:0000256" key="12">
    <source>
        <dbReference type="ARBA" id="ARBA00022989"/>
    </source>
</evidence>
<keyword evidence="6" id="KW-0479">Metal-binding</keyword>
<dbReference type="GO" id="GO:0005524">
    <property type="term" value="F:ATP binding"/>
    <property type="evidence" value="ECO:0007669"/>
    <property type="project" value="UniProtKB-KW"/>
</dbReference>
<feature type="transmembrane region" description="Helical" evidence="21">
    <location>
        <begin position="1956"/>
        <end position="1977"/>
    </location>
</feature>
<dbReference type="InterPro" id="IPR046349">
    <property type="entry name" value="C1-like_sf"/>
</dbReference>
<feature type="transmembrane region" description="Helical" evidence="21">
    <location>
        <begin position="1815"/>
        <end position="1840"/>
    </location>
</feature>
<feature type="domain" description="ABC transporter" evidence="24">
    <location>
        <begin position="3092"/>
        <end position="3324"/>
    </location>
</feature>
<dbReference type="PROSITE" id="PS00211">
    <property type="entry name" value="ABC_TRANSPORTER_1"/>
    <property type="match status" value="1"/>
</dbReference>
<dbReference type="GO" id="GO:0007165">
    <property type="term" value="P:signal transduction"/>
    <property type="evidence" value="ECO:0007669"/>
    <property type="project" value="InterPro"/>
</dbReference>
<keyword evidence="11" id="KW-1278">Translocase</keyword>
<feature type="compositionally biased region" description="Basic and acidic residues" evidence="20">
    <location>
        <begin position="2012"/>
        <end position="2025"/>
    </location>
</feature>
<feature type="transmembrane region" description="Helical" evidence="21">
    <location>
        <begin position="3029"/>
        <end position="3050"/>
    </location>
</feature>
<evidence type="ECO:0000256" key="20">
    <source>
        <dbReference type="SAM" id="MobiDB-lite"/>
    </source>
</evidence>
<dbReference type="Pfam" id="PF00620">
    <property type="entry name" value="RhoGAP"/>
    <property type="match status" value="1"/>
</dbReference>
<feature type="transmembrane region" description="Helical" evidence="21">
    <location>
        <begin position="2863"/>
        <end position="2880"/>
    </location>
</feature>
<dbReference type="InterPro" id="IPR001060">
    <property type="entry name" value="FCH_dom"/>
</dbReference>
<sequence>MLRQNGGTNKRGLGLTKLSTSNFFPISNTGTWGMGRNTKSSSLSSISSNSDGYGSIIVDPEYIMQLVNDVRKFADVLLCLKEAILSEENQECLHQVVHERLGEVLRVLKAIINKHPNLNSVDVLSAAGTVIAKVKAVNFKEVNEENKREVLSEIFSSIDLLAFTFGNIVSDFLMGDVDSGSGLGLHVSRQSQSFENLCVDSGISLNEGVQSTGHLNAEEIDSALLRNDNGIKSALSYAKAWSKYAKDVVVWVEKKVNLEMECAKNLAKIAETTKTIIVSQDYMPFQSIFINAFQNDIENSLLWQQTALALQTNKFLQPLLGRKNELDRQRKEIKELWQREQKKMQELESSVRKAKLLYLQRQDEYERARSTTVRAEEEYMTFNGGITKDTSKLEKKRKLEEEALQKAEEANEHFKASLVEVEEKRNDLENFKSDILTQLREQIYQCDLTLKAATVNLFQMQHAQVVSLPVNCQSLCESAKLYDPGKKFSEYVKNLPKYDVPTEPVCFETQNSQVGGVFGKQPDNVHAPQGNISQCSGDYPIQLLDDITSPAFLCSQKIGDKRSSSSTDVSAVRGPPPFRSWSVGNQSGGMCSDSESAGGSSESRSVDSPSASPVGDFKRRLPRTPSTGTMSSADDLDEREPPSPSDCGLNDLAAEIASSPGPFRNTLLSKAAQTHKLRKLRSPSRCRECDSLVVFHGAECEECSLSCHKKCLETLAIQCGHKKLHGKLHLFGIEFTQVSKNSPDGIPFIIKKCASEIESRALNVKGIYRVNGAKSRVEKLCQAFENGKDLVELSELYAHDISNVLKLFLRQLPEPLILFRLYNEFIGLAKESQNINEELDTKQMSPKSKKRQSVCIELNRIILKIKDLLKLLPTANHNTLQFLLAHLCRVSEQSHENKMSASNLGIIFGPTLIRPRQTDATLSLSSLVDYPYQARMVELLITHYEKIFDEHSSAVSESDENSFCTKSILSVEDKEASQQRKGGFFVAMKQNVQRNNSKRSISLEEPDGSKSSPSQSDSVVKESTCDLETKLSLGKQNSLSESPPVSVLENDLVPIKESDNKATPVSDQDNGKHDLETEDGVKSNQLIKPNRQITKVQLRPQKAKPFLRPPCNVFVADTITNEDSETYVRLLLWKNWILRKRQKLRLLVELLWPVSLFLVLVWLRKVTPVYHKHECHFPNKAMPSAGTLPWLQGIFCNVNNPCFKSPTRGESPGVVSNYNNSILARVYQDAQEVLLEISERDLRVFWEELRTMTQFMETMRTNPENVTGRGIQIHDILKDGENLTKFLLEEAGLPDTVVYHLINAVVRPEQFAFGVPDLTLKDIACSQTLLNRFIIFRSPSGFQAVHSAMCALSQENLQKVEDSLYANVDFFKLFHLLPTVWDNNAQGADLVLWGRIFSNIAQAVQKLIHRPSVRVVLSTLQPLLQEEEPASLPQLLRILSDLFCGYPEGDGSRILSLNWYEDNNYKAFLGIDTKEKESIYFYDNSTTLFCNQLIQTMESNTLTKIIWRTMKPLLMGKILFAPDSPAVQKILKNANFTFEQLERLKFLTKAWKEVEPQLWYFFNDSVQMNMIRDTLQNPTVKSFLNEQFGGEGLTVEDAINFLYNGPPEKRKDDMRNFDWRNVFSMANQTFHMAYQYLECLTLDKFEGLADETDLILHARSLLEENKFWAAVVFLDVDARASQLPPHVKYKIRMDIDAVEKTNKIKDRYWDPGPRADPVDDLRYIWGGFAYLQDMIEQGIIKTQTRADVPSGIYLQQMPYPCFVDDVFMITLTRAFPILMVLAWIYSASMTVKNIVLEKEMRLKEALKNRGVTNGVIWFTWFLDSFLMMTVSTFLLTALIMYGKVLRYCNPQVLFLFLLTFATTSIMQCFLLSTFFSKANLAAACSGVIYFTLYLPHILCFIWQDWLPLKIKIIVSFLSPVAFGFGTEYLSRYEEQGLGLQWNNIHSSPLEGDKYSFLLSMGIMVFDGFVYGWLAWYLDNVFPGDYGIPRSWNFPLQRSYWFGKAEEATTASDPEKEGITDIKTEDEEVRKSMAAETVLGENKTNSLRQEGGKEKKCKHKGKKEHKEQGKPETTEAKDKDHIPTNPYFEVEPSGLKPGVSIQNLVKIYPNCSKPAVDGMTVTFYEGQITAFLGHNGAGKTTVMSMITGLFPPTAGTILIDGMDVQTHIDSIQQSLGMCPQNNILFNHLTVAEHIQFYARLKGRSKAEAKLEMEKILEDIGLPQKRNEEAQNLSGGMQRKLSIAIAFVGEAKVVVLDEPTSGVDPYSRRSIWDLLLKYRSGRTIILSTHHMDEADILGDRIAIVSRGKLHCSGSPVFLKNSFGSGFYLTLVRKMKSVENGQKNETSCSLGSKCSCSCSSCCASVDKEGSVEEELEGNVNELNEIIHHHVPEAQLIERIGQGLVYLLPNKNFKERAYSSLFRELEETLADVGLSSFGISDTPLEEVFLKVTAEADFGIPNTGAAQENTSAGAKEGISQRASTNSCAPLDGDKDDGKGSWQNKGGQLILQQIKALLIKRFHHTTRSIKDFLAQIVLPASFVLLALILTVIIPPFGEYPSLTLHPWIYGHQFTFFSNERPGSEQMVSLSDAFLKKPGFGNRCLKKEPLHNYPCIATSMAWRTPPVPYHLSALFRINTWSPDNPSPACECSTRKKLTMLPECPLGAGGLPPPQRVQHSTEILQDLTYRNISDFLMKTYPTLIRSSLKSKYWVNEQRYGGISIGGKLPILHITGDQIVDFMRDVGRMMNITGGETTMIVAKEMSAFLKYMETEHNIKVWFNNKGWHAIVSFLNVANNAILRANLQQNRDPEEYGITAINHPLNLTKDQLSEITVLTTSIDAVVSICVIFAMSFIPASFVLYLIQEQVTKAKHLQFVSGVSLFVYWFTNFLWDIVNYIMSAGLVVAIFMSFKKKAYTSPTNLPALIILLLLYGWAIIPMMYPASCYFNVPSTAYVFLSCVNLFIGINTSAITFILDLFENNAPLLEFNKTFKKVFLIFPHFCLGRGLLDLAINQAVIDVYARFGEDRVLNPLCWDFAGKHMLALAVQGVIYFILNLLLQHSFLSTRWFLQNTLGPIVEEDEEVAEERKRIMKGESQNYILKLQELTKIYAGRRVPAVDRLCVGVRPGECFGLLGVNGAGKTTTFKMLTGDIKVTSGDAVVVGHSILTQIWDVHQNMGYCPQFDAIDELLTGREHLFLYARLRGVPEAEIQRVAEWGIQKLGLSQNADQLAGTYSGGTKRKLSTAIALIGCPPLVLLDEPTTGMDPQSRRLLWNSIFSVIRDGRAVVLTSHSMEECEALCTRIAIMAKGTFKCLGTIQDLKYKYGDGYIVTMKIKAPKLGLLPDLSQAEQFMCQNFPRGIKREKHYNILQYQICTCSLAKIFRLILSNKDNLNIEEYSISQTTLDQVFVNFAKQQMEDEEIPLHPRAAGANREMKVTPVVYPHIKK</sequence>
<keyword evidence="9" id="KW-0862">Zinc</keyword>
<dbReference type="SUPFAM" id="SSF103657">
    <property type="entry name" value="BAR/IMD domain-like"/>
    <property type="match status" value="1"/>
</dbReference>
<organism evidence="26 27">
    <name type="scientific">Crotalus adamanteus</name>
    <name type="common">Eastern diamondback rattlesnake</name>
    <dbReference type="NCBI Taxonomy" id="8729"/>
    <lineage>
        <taxon>Eukaryota</taxon>
        <taxon>Metazoa</taxon>
        <taxon>Chordata</taxon>
        <taxon>Craniata</taxon>
        <taxon>Vertebrata</taxon>
        <taxon>Euteleostomi</taxon>
        <taxon>Lepidosauria</taxon>
        <taxon>Squamata</taxon>
        <taxon>Bifurcata</taxon>
        <taxon>Unidentata</taxon>
        <taxon>Episquamata</taxon>
        <taxon>Toxicofera</taxon>
        <taxon>Serpentes</taxon>
        <taxon>Colubroidea</taxon>
        <taxon>Viperidae</taxon>
        <taxon>Crotalinae</taxon>
        <taxon>Crotalus</taxon>
    </lineage>
</organism>
<keyword evidence="5 21" id="KW-0812">Transmembrane</keyword>
<dbReference type="Pfam" id="PF00130">
    <property type="entry name" value="C1_1"/>
    <property type="match status" value="1"/>
</dbReference>
<dbReference type="SMART" id="SM00324">
    <property type="entry name" value="RhoGAP"/>
    <property type="match status" value="1"/>
</dbReference>
<dbReference type="PROSITE" id="PS50081">
    <property type="entry name" value="ZF_DAG_PE_2"/>
    <property type="match status" value="1"/>
</dbReference>
<dbReference type="SUPFAM" id="SSF57889">
    <property type="entry name" value="Cysteine-rich domain"/>
    <property type="match status" value="1"/>
</dbReference>
<keyword evidence="4" id="KW-0597">Phosphoprotein</keyword>
<dbReference type="Proteomes" id="UP001474421">
    <property type="component" value="Unassembled WGS sequence"/>
</dbReference>
<dbReference type="InterPro" id="IPR017871">
    <property type="entry name" value="ABC_transporter-like_CS"/>
</dbReference>
<keyword evidence="27" id="KW-1185">Reference proteome</keyword>
<gene>
    <name evidence="26" type="ORF">NXF25_008869</name>
</gene>
<evidence type="ECO:0000256" key="6">
    <source>
        <dbReference type="ARBA" id="ARBA00022723"/>
    </source>
</evidence>
<dbReference type="InterPro" id="IPR002219">
    <property type="entry name" value="PKC_DAG/PE"/>
</dbReference>
<accession>A0AAW1BQL8</accession>
<dbReference type="InterPro" id="IPR057028">
    <property type="entry name" value="RHG29_45_N"/>
</dbReference>
<evidence type="ECO:0000256" key="8">
    <source>
        <dbReference type="ARBA" id="ARBA00022771"/>
    </source>
</evidence>
<dbReference type="PANTHER" id="PTHR19229:SF190">
    <property type="entry name" value="RETINAL-SPECIFIC PHOSPHOLIPID-TRANSPORTING ATPASE ABCA4"/>
    <property type="match status" value="1"/>
</dbReference>
<feature type="domain" description="ABC transporter" evidence="24">
    <location>
        <begin position="2098"/>
        <end position="2329"/>
    </location>
</feature>
<keyword evidence="3" id="KW-0343">GTPase activation</keyword>
<dbReference type="InterPro" id="IPR031160">
    <property type="entry name" value="F_BAR_dom"/>
</dbReference>
<protein>
    <recommendedName>
        <fullName evidence="2">P-type phospholipid transporter</fullName>
        <ecNumber evidence="2">7.6.2.1</ecNumber>
    </recommendedName>
</protein>
<dbReference type="GO" id="GO:0051056">
    <property type="term" value="P:regulation of small GTPase mediated signal transduction"/>
    <property type="evidence" value="ECO:0007669"/>
    <property type="project" value="UniProtKB-ARBA"/>
</dbReference>
<evidence type="ECO:0000256" key="2">
    <source>
        <dbReference type="ARBA" id="ARBA00012189"/>
    </source>
</evidence>
<feature type="transmembrane region" description="Helical" evidence="21">
    <location>
        <begin position="2915"/>
        <end position="2933"/>
    </location>
</feature>
<dbReference type="InterPro" id="IPR054713">
    <property type="entry name" value="GMIP/FCHO2-like_FCH"/>
</dbReference>
<evidence type="ECO:0000256" key="11">
    <source>
        <dbReference type="ARBA" id="ARBA00022967"/>
    </source>
</evidence>
<feature type="transmembrane region" description="Helical" evidence="21">
    <location>
        <begin position="2834"/>
        <end position="2856"/>
    </location>
</feature>
<proteinExistence type="predicted"/>
<dbReference type="Pfam" id="PF24235">
    <property type="entry name" value="RHG29_45_N"/>
    <property type="match status" value="1"/>
</dbReference>
<keyword evidence="13 18" id="KW-0175">Coiled coil</keyword>
<feature type="domain" description="Phorbol-ester/DAG-type" evidence="22">
    <location>
        <begin position="674"/>
        <end position="719"/>
    </location>
</feature>
<feature type="compositionally biased region" description="Low complexity" evidence="20">
    <location>
        <begin position="592"/>
        <end position="614"/>
    </location>
</feature>
<evidence type="ECO:0000256" key="9">
    <source>
        <dbReference type="ARBA" id="ARBA00022833"/>
    </source>
</evidence>
<dbReference type="EMBL" id="JAOTOJ010000003">
    <property type="protein sequence ID" value="KAK9404042.1"/>
    <property type="molecule type" value="Genomic_DNA"/>
</dbReference>
<feature type="transmembrane region" description="Helical" evidence="21">
    <location>
        <begin position="2526"/>
        <end position="2547"/>
    </location>
</feature>
<feature type="transmembrane region" description="Helical" evidence="21">
    <location>
        <begin position="1774"/>
        <end position="1795"/>
    </location>
</feature>
<evidence type="ECO:0000256" key="10">
    <source>
        <dbReference type="ARBA" id="ARBA00022840"/>
    </source>
</evidence>
<dbReference type="Pfam" id="PF00005">
    <property type="entry name" value="ABC_tran"/>
    <property type="match status" value="2"/>
</dbReference>
<evidence type="ECO:0000313" key="27">
    <source>
        <dbReference type="Proteomes" id="UP001474421"/>
    </source>
</evidence>
<dbReference type="GO" id="GO:0005096">
    <property type="term" value="F:GTPase activator activity"/>
    <property type="evidence" value="ECO:0007669"/>
    <property type="project" value="UniProtKB-KW"/>
</dbReference>
<feature type="region of interest" description="Disordered" evidence="20">
    <location>
        <begin position="2456"/>
        <end position="2496"/>
    </location>
</feature>
<dbReference type="InterPro" id="IPR000198">
    <property type="entry name" value="RhoGAP_dom"/>
</dbReference>
<evidence type="ECO:0000256" key="7">
    <source>
        <dbReference type="ARBA" id="ARBA00022741"/>
    </source>
</evidence>
<comment type="catalytic activity">
    <reaction evidence="17">
        <text>ATP + H2O + phospholipidSide 1 = ADP + phosphate + phospholipidSide 2.</text>
        <dbReference type="EC" id="7.6.2.1"/>
    </reaction>
</comment>
<evidence type="ECO:0000256" key="17">
    <source>
        <dbReference type="ARBA" id="ARBA00034036"/>
    </source>
</evidence>
<dbReference type="SUPFAM" id="SSF52540">
    <property type="entry name" value="P-loop containing nucleoside triphosphate hydrolases"/>
    <property type="match status" value="2"/>
</dbReference>
<evidence type="ECO:0000256" key="15">
    <source>
        <dbReference type="ARBA" id="ARBA00023157"/>
    </source>
</evidence>
<evidence type="ECO:0000256" key="19">
    <source>
        <dbReference type="SAM" id="Coils"/>
    </source>
</evidence>
<dbReference type="InterPro" id="IPR008936">
    <property type="entry name" value="Rho_GTPase_activation_prot"/>
</dbReference>
<feature type="region of interest" description="Disordered" evidence="20">
    <location>
        <begin position="2006"/>
        <end position="2025"/>
    </location>
</feature>
<keyword evidence="10 26" id="KW-0067">ATP-binding</keyword>
<dbReference type="InterPro" id="IPR003439">
    <property type="entry name" value="ABC_transporter-like_ATP-bd"/>
</dbReference>
<dbReference type="EC" id="7.6.2.1" evidence="2"/>
<dbReference type="Gene3D" id="1.20.1270.60">
    <property type="entry name" value="Arfaptin homology (AH) domain/BAR domain"/>
    <property type="match status" value="1"/>
</dbReference>
<dbReference type="PROSITE" id="PS50238">
    <property type="entry name" value="RHOGAP"/>
    <property type="match status" value="1"/>
</dbReference>
<evidence type="ECO:0000313" key="26">
    <source>
        <dbReference type="EMBL" id="KAK9404042.1"/>
    </source>
</evidence>
<dbReference type="InterPro" id="IPR027267">
    <property type="entry name" value="AH/BAR_dom_sf"/>
</dbReference>
<feature type="region of interest" description="Disordered" evidence="20">
    <location>
        <begin position="2040"/>
        <end position="2083"/>
    </location>
</feature>
<dbReference type="SUPFAM" id="SSF48350">
    <property type="entry name" value="GTPase activation domain, GAP"/>
    <property type="match status" value="1"/>
</dbReference>
<dbReference type="InterPro" id="IPR003593">
    <property type="entry name" value="AAA+_ATPase"/>
</dbReference>
<keyword evidence="8" id="KW-0863">Zinc-finger</keyword>
<comment type="caution">
    <text evidence="26">The sequence shown here is derived from an EMBL/GenBank/DDBJ whole genome shotgun (WGS) entry which is preliminary data.</text>
</comment>
<dbReference type="PROSITE" id="PS51741">
    <property type="entry name" value="F_BAR"/>
    <property type="match status" value="1"/>
</dbReference>
<dbReference type="Gene3D" id="3.40.50.300">
    <property type="entry name" value="P-loop containing nucleotide triphosphate hydrolases"/>
    <property type="match status" value="2"/>
</dbReference>
<feature type="transmembrane region" description="Helical" evidence="21">
    <location>
        <begin position="1880"/>
        <end position="1900"/>
    </location>
</feature>
<dbReference type="SMART" id="SM00109">
    <property type="entry name" value="C1"/>
    <property type="match status" value="1"/>
</dbReference>
<feature type="transmembrane region" description="Helical" evidence="21">
    <location>
        <begin position="1852"/>
        <end position="1874"/>
    </location>
</feature>
<evidence type="ECO:0000259" key="23">
    <source>
        <dbReference type="PROSITE" id="PS50238"/>
    </source>
</evidence>
<evidence type="ECO:0000259" key="24">
    <source>
        <dbReference type="PROSITE" id="PS50893"/>
    </source>
</evidence>
<evidence type="ECO:0000256" key="13">
    <source>
        <dbReference type="ARBA" id="ARBA00023054"/>
    </source>
</evidence>
<name>A0AAW1BQL8_CROAD</name>
<dbReference type="GO" id="GO:0140326">
    <property type="term" value="F:ATPase-coupled intramembrane lipid transporter activity"/>
    <property type="evidence" value="ECO:0007669"/>
    <property type="project" value="UniProtKB-EC"/>
</dbReference>
<dbReference type="FunFam" id="3.40.50.300:FF:000264">
    <property type="entry name" value="ATP-binding cassette, sub-family A (ABC1), member 1"/>
    <property type="match status" value="1"/>
</dbReference>
<evidence type="ECO:0000259" key="22">
    <source>
        <dbReference type="PROSITE" id="PS50081"/>
    </source>
</evidence>
<feature type="compositionally biased region" description="Low complexity" evidence="20">
    <location>
        <begin position="1009"/>
        <end position="1018"/>
    </location>
</feature>
<feature type="region of interest" description="Disordered" evidence="20">
    <location>
        <begin position="560"/>
        <end position="651"/>
    </location>
</feature>
<dbReference type="SMART" id="SM00055">
    <property type="entry name" value="FCH"/>
    <property type="match status" value="1"/>
</dbReference>
<dbReference type="GO" id="GO:0016020">
    <property type="term" value="C:membrane"/>
    <property type="evidence" value="ECO:0007669"/>
    <property type="project" value="UniProtKB-SubCell"/>
</dbReference>
<feature type="compositionally biased region" description="Basic and acidic residues" evidence="20">
    <location>
        <begin position="2063"/>
        <end position="2081"/>
    </location>
</feature>
<keyword evidence="7" id="KW-0547">Nucleotide-binding</keyword>
<feature type="region of interest" description="Disordered" evidence="20">
    <location>
        <begin position="995"/>
        <end position="1078"/>
    </location>
</feature>
<evidence type="ECO:0000256" key="21">
    <source>
        <dbReference type="SAM" id="Phobius"/>
    </source>
</evidence>
<dbReference type="Gene3D" id="1.10.555.10">
    <property type="entry name" value="Rho GTPase activation protein"/>
    <property type="match status" value="1"/>
</dbReference>
<dbReference type="PROSITE" id="PS00479">
    <property type="entry name" value="ZF_DAG_PE_1"/>
    <property type="match status" value="1"/>
</dbReference>
<dbReference type="SMART" id="SM00382">
    <property type="entry name" value="AAA"/>
    <property type="match status" value="2"/>
</dbReference>
<keyword evidence="12 21" id="KW-1133">Transmembrane helix</keyword>
<dbReference type="GO" id="GO:0005548">
    <property type="term" value="F:phospholipid transporter activity"/>
    <property type="evidence" value="ECO:0007669"/>
    <property type="project" value="TreeGrafter"/>
</dbReference>
<feature type="compositionally biased region" description="Basic and acidic residues" evidence="20">
    <location>
        <begin position="1069"/>
        <end position="1078"/>
    </location>
</feature>
<dbReference type="GO" id="GO:0140359">
    <property type="term" value="F:ABC-type transporter activity"/>
    <property type="evidence" value="ECO:0007669"/>
    <property type="project" value="InterPro"/>
</dbReference>
<dbReference type="InterPro" id="IPR056264">
    <property type="entry name" value="R2_ABCA1-4-like"/>
</dbReference>
<evidence type="ECO:0000256" key="5">
    <source>
        <dbReference type="ARBA" id="ARBA00022692"/>
    </source>
</evidence>
<dbReference type="Pfam" id="PF22699">
    <property type="entry name" value="GMIP-like_FCH"/>
    <property type="match status" value="1"/>
</dbReference>
<dbReference type="PROSITE" id="PS50893">
    <property type="entry name" value="ABC_TRANSPORTER_2"/>
    <property type="match status" value="2"/>
</dbReference>
<dbReference type="FunFam" id="3.40.50.300:FF:000232">
    <property type="entry name" value="ATP-binding cassette, sub-family A (ABC1), member 1"/>
    <property type="match status" value="1"/>
</dbReference>
<evidence type="ECO:0000259" key="25">
    <source>
        <dbReference type="PROSITE" id="PS51741"/>
    </source>
</evidence>
<dbReference type="InterPro" id="IPR026082">
    <property type="entry name" value="ABCA"/>
</dbReference>
<dbReference type="FunFam" id="1.10.555.10:FF:000016">
    <property type="entry name" value="Rho GTPase activating protein 29"/>
    <property type="match status" value="1"/>
</dbReference>
<dbReference type="Pfam" id="PF23321">
    <property type="entry name" value="R1_ABCA1"/>
    <property type="match status" value="1"/>
</dbReference>
<dbReference type="GO" id="GO:0016887">
    <property type="term" value="F:ATP hydrolysis activity"/>
    <property type="evidence" value="ECO:0007669"/>
    <property type="project" value="InterPro"/>
</dbReference>
<evidence type="ECO:0000256" key="3">
    <source>
        <dbReference type="ARBA" id="ARBA00022468"/>
    </source>
</evidence>
<keyword evidence="15" id="KW-1015">Disulfide bond</keyword>
<comment type="subcellular location">
    <subcellularLocation>
        <location evidence="1">Membrane</location>
        <topology evidence="1">Multi-pass membrane protein</topology>
    </subcellularLocation>
</comment>
<evidence type="ECO:0000256" key="14">
    <source>
        <dbReference type="ARBA" id="ARBA00023136"/>
    </source>
</evidence>
<feature type="transmembrane region" description="Helical" evidence="21">
    <location>
        <begin position="2987"/>
        <end position="3009"/>
    </location>
</feature>
<feature type="coiled-coil region" evidence="19">
    <location>
        <begin position="390"/>
        <end position="424"/>
    </location>
</feature>
<feature type="compositionally biased region" description="Basic and acidic residues" evidence="20">
    <location>
        <begin position="1019"/>
        <end position="1029"/>
    </location>
</feature>
<feature type="domain" description="Rho-GAP" evidence="23">
    <location>
        <begin position="733"/>
        <end position="948"/>
    </location>
</feature>
<feature type="compositionally biased region" description="Polar residues" evidence="20">
    <location>
        <begin position="1034"/>
        <end position="1043"/>
    </location>
</feature>
<dbReference type="GO" id="GO:0008270">
    <property type="term" value="F:zinc ion binding"/>
    <property type="evidence" value="ECO:0007669"/>
    <property type="project" value="UniProtKB-KW"/>
</dbReference>
<evidence type="ECO:0000256" key="1">
    <source>
        <dbReference type="ARBA" id="ARBA00004141"/>
    </source>
</evidence>
<dbReference type="GO" id="GO:0005829">
    <property type="term" value="C:cytosol"/>
    <property type="evidence" value="ECO:0007669"/>
    <property type="project" value="UniProtKB-ARBA"/>
</dbReference>
<dbReference type="InterPro" id="IPR013525">
    <property type="entry name" value="ABC2_TM"/>
</dbReference>